<dbReference type="Pfam" id="PF13177">
    <property type="entry name" value="DNA_pol3_delta2"/>
    <property type="match status" value="1"/>
</dbReference>
<dbReference type="CDD" id="cd00009">
    <property type="entry name" value="AAA"/>
    <property type="match status" value="1"/>
</dbReference>
<dbReference type="Proteomes" id="UP001470230">
    <property type="component" value="Unassembled WGS sequence"/>
</dbReference>
<dbReference type="PANTHER" id="PTHR11669:SF1">
    <property type="entry name" value="REPLICATION FACTOR C SUBUNIT 3"/>
    <property type="match status" value="1"/>
</dbReference>
<dbReference type="Gene3D" id="3.40.50.300">
    <property type="entry name" value="P-loop containing nucleotide triphosphate hydrolases"/>
    <property type="match status" value="1"/>
</dbReference>
<accession>A0ABR2LAQ5</accession>
<dbReference type="SUPFAM" id="SSF52540">
    <property type="entry name" value="P-loop containing nucleoside triphosphate hydrolases"/>
    <property type="match status" value="1"/>
</dbReference>
<keyword evidence="1" id="KW-0235">DNA replication</keyword>
<evidence type="ECO:0000313" key="4">
    <source>
        <dbReference type="Proteomes" id="UP001470230"/>
    </source>
</evidence>
<dbReference type="InterPro" id="IPR027417">
    <property type="entry name" value="P-loop_NTPase"/>
</dbReference>
<evidence type="ECO:0000313" key="3">
    <source>
        <dbReference type="EMBL" id="KAK8900379.1"/>
    </source>
</evidence>
<dbReference type="SUPFAM" id="SSF48019">
    <property type="entry name" value="post-AAA+ oligomerization domain-like"/>
    <property type="match status" value="1"/>
</dbReference>
<protein>
    <submittedName>
        <fullName evidence="3">Subunit of heteropentameric Replication factor C (RF-C)</fullName>
    </submittedName>
</protein>
<dbReference type="PANTHER" id="PTHR11669">
    <property type="entry name" value="REPLICATION FACTOR C / DNA POLYMERASE III GAMMA-TAU SUBUNIT"/>
    <property type="match status" value="1"/>
</dbReference>
<evidence type="ECO:0000256" key="1">
    <source>
        <dbReference type="ARBA" id="ARBA00022705"/>
    </source>
</evidence>
<keyword evidence="4" id="KW-1185">Reference proteome</keyword>
<sequence>MALWIDKHRPKDLEELSIQPQANTILRNICNSYSFPHLLFSGPPGSGKKTRVMAFLRALFKTEIELGKMRSEYRTIEINDSKNIEVQVTSSPFHVELTPADSGNNDRHVISFFLKEIAQSQMVNKSVPIKIVIINEAHRLSRLAQQALRRTMEKYAQTCRIILICDSLSQIIEPVRSRCLIIRTPRVSSEQVSIVVNQILVAEKLELAQELLTQLVAEAQGNLRRAINLVQMLSIQKKSSSVQQIIPEWEKYTDELVKIMIESDISPDTMKKIRNHLYELLVHCVPPTEIFKRILTRLCAKSDPQLIPQITEAAAVYEARMQNGTKPIFHLEAFVARFICIYRDYLADVAS</sequence>
<feature type="domain" description="AAA+ ATPase" evidence="2">
    <location>
        <begin position="34"/>
        <end position="186"/>
    </location>
</feature>
<dbReference type="EMBL" id="JAPFFF010000001">
    <property type="protein sequence ID" value="KAK8900379.1"/>
    <property type="molecule type" value="Genomic_DNA"/>
</dbReference>
<dbReference type="InterPro" id="IPR003593">
    <property type="entry name" value="AAA+_ATPase"/>
</dbReference>
<name>A0ABR2LAQ5_9EUKA</name>
<dbReference type="InterPro" id="IPR008921">
    <property type="entry name" value="DNA_pol3_clamp-load_cplx_C"/>
</dbReference>
<dbReference type="SMART" id="SM00382">
    <property type="entry name" value="AAA"/>
    <property type="match status" value="1"/>
</dbReference>
<proteinExistence type="predicted"/>
<dbReference type="Gene3D" id="1.20.272.10">
    <property type="match status" value="1"/>
</dbReference>
<organism evidence="3 4">
    <name type="scientific">Tritrichomonas musculus</name>
    <dbReference type="NCBI Taxonomy" id="1915356"/>
    <lineage>
        <taxon>Eukaryota</taxon>
        <taxon>Metamonada</taxon>
        <taxon>Parabasalia</taxon>
        <taxon>Tritrichomonadida</taxon>
        <taxon>Tritrichomonadidae</taxon>
        <taxon>Tritrichomonas</taxon>
    </lineage>
</organism>
<dbReference type="InterPro" id="IPR050238">
    <property type="entry name" value="DNA_Rep/Repair_Clamp_Loader"/>
</dbReference>
<dbReference type="Gene3D" id="1.10.8.60">
    <property type="match status" value="1"/>
</dbReference>
<comment type="caution">
    <text evidence="3">The sequence shown here is derived from an EMBL/GenBank/DDBJ whole genome shotgun (WGS) entry which is preliminary data.</text>
</comment>
<dbReference type="Pfam" id="PF22534">
    <property type="entry name" value="RFC_C"/>
    <property type="match status" value="1"/>
</dbReference>
<reference evidence="3 4" key="1">
    <citation type="submission" date="2024-04" db="EMBL/GenBank/DDBJ databases">
        <title>Tritrichomonas musculus Genome.</title>
        <authorList>
            <person name="Alves-Ferreira E."/>
            <person name="Grigg M."/>
            <person name="Lorenzi H."/>
            <person name="Galac M."/>
        </authorList>
    </citation>
    <scope>NUCLEOTIDE SEQUENCE [LARGE SCALE GENOMIC DNA]</scope>
    <source>
        <strain evidence="3 4">EAF2021</strain>
    </source>
</reference>
<evidence type="ECO:0000259" key="2">
    <source>
        <dbReference type="SMART" id="SM00382"/>
    </source>
</evidence>
<gene>
    <name evidence="3" type="ORF">M9Y10_002706</name>
</gene>